<dbReference type="SUPFAM" id="SSF49899">
    <property type="entry name" value="Concanavalin A-like lectins/glucanases"/>
    <property type="match status" value="1"/>
</dbReference>
<evidence type="ECO:0000313" key="3">
    <source>
        <dbReference type="EMBL" id="XBL14979.1"/>
    </source>
</evidence>
<dbReference type="PANTHER" id="PTHR42535">
    <property type="entry name" value="OOKINETE PROTEIN, PUTATIVE-RELATED"/>
    <property type="match status" value="1"/>
</dbReference>
<dbReference type="NCBIfam" id="TIGR04183">
    <property type="entry name" value="Por_Secre_tail"/>
    <property type="match status" value="1"/>
</dbReference>
<dbReference type="InterPro" id="IPR013783">
    <property type="entry name" value="Ig-like_fold"/>
</dbReference>
<evidence type="ECO:0000313" key="4">
    <source>
        <dbReference type="Proteomes" id="UP001224325"/>
    </source>
</evidence>
<dbReference type="Gene3D" id="2.60.40.10">
    <property type="entry name" value="Immunoglobulins"/>
    <property type="match status" value="1"/>
</dbReference>
<name>A0AAU7EFW2_9FLAO</name>
<dbReference type="Gene3D" id="2.80.10.50">
    <property type="match status" value="1"/>
</dbReference>
<feature type="domain" description="Fibronectin type-III" evidence="2">
    <location>
        <begin position="528"/>
        <end position="622"/>
    </location>
</feature>
<dbReference type="Pfam" id="PF18962">
    <property type="entry name" value="Por_Secre_tail"/>
    <property type="match status" value="1"/>
</dbReference>
<dbReference type="CDD" id="cd00161">
    <property type="entry name" value="beta-trefoil_Ricin-like"/>
    <property type="match status" value="1"/>
</dbReference>
<dbReference type="InterPro" id="IPR036116">
    <property type="entry name" value="FN3_sf"/>
</dbReference>
<dbReference type="GO" id="GO:0004553">
    <property type="term" value="F:hydrolase activity, hydrolyzing O-glycosyl compounds"/>
    <property type="evidence" value="ECO:0007669"/>
    <property type="project" value="UniProtKB-ARBA"/>
</dbReference>
<dbReference type="AlphaFoldDB" id="A0AAU7EFW2"/>
<evidence type="ECO:0000256" key="1">
    <source>
        <dbReference type="ARBA" id="ARBA00022729"/>
    </source>
</evidence>
<dbReference type="PANTHER" id="PTHR42535:SF2">
    <property type="entry name" value="CHROMOSOME UNDETERMINED SCAFFOLD_146, WHOLE GENOME SHOTGUN SEQUENCE"/>
    <property type="match status" value="1"/>
</dbReference>
<dbReference type="SUPFAM" id="SSF50370">
    <property type="entry name" value="Ricin B-like lectins"/>
    <property type="match status" value="1"/>
</dbReference>
<sequence>MSCLLFLLVDGYSQTASTSDNIIAQPITDRIVLFDVTDSGISKTIQFGADLAWPSRENFRRALRFMGKDQTDVARVSFQPTHPLVDGDLQQEQIDALNFRLGIVEAYASPDVEIVMNSDAISVDPYFLGNAVNWKNLLKANAKRIEDRGFPVISIGPMNEPDLGPEQGSIQDFYDIVVEMKSDPYFDGKRISGGNTLNADKALEWYEFLKPSGINEGNTHQLAGSFDNYANFFEQVRANGDHASNDELHNVMEALVGYEYGMQMGIWWGPADYARGEMVKAFDGERIGYAEHRSKWTAAAVYRTPDGKVQAFGGTSERQANTTSFNYISKDRMVYYDGYGPQREFVLEMPGGTGYQQGQSNAERVINVTWGEDIQPVIDGLYKLVNRESGQVIVVGDNPNTNGANIISGNYAGTSTQNWNVTPVNSRIGGDFSYWRISPESGNNKFMEVSSFSLENGGNIQLWDKFDTGNQQWYLDYLEDGWFYIRNRESSYCITINNDGNMVQNEKTNNFNQQWRFLPIDAPIEFDAPIAPTGLTAIANKVSVKLEWTANTESDLASYIILRADTAGGNYNTIARSVTTTAFIDNTVDAGNTYYYKIMAEDNSLNRSDFSNEVSATPTGEEDLVAHYTFEGTTKDATINLNHSAAFGDVSYVEGKATLNAVKLNGSDNFIQLPATIANHQEITVSTWVYRQDSGKDRHVFDFGNSEDQSMYLSPANASSRLYFGLKNSGSEQSLSSSELPVGQWSHVAITLSNDNAVLYVDGQMVDESTSISISPNDFKPILNYIGRRQNSAIPFNGRVEDFRIYNYALSAEKVAELAKIQVNVLVSSKGETCLDKKNGEITIIANVEANHIVTVNAESYNFTNQKLVVKDLDPGTYDVCLISQVDDFEQCYVVEILASSSITGKFSKSGNKMHVKVSSGTAPYLVKVNGNLQLETFEKDFNVTIENGDLLEVSSVNECEGTLSKNIASSATLKVFPNPFEERFEVFIPSDSNSVELSIYNMSSVLVSSANYKLVNGKAILSLKNQPAGVYFVKVSNHPEETIRIIKK</sequence>
<keyword evidence="4" id="KW-1185">Reference proteome</keyword>
<dbReference type="EMBL" id="CP155618">
    <property type="protein sequence ID" value="XBL14979.1"/>
    <property type="molecule type" value="Genomic_DNA"/>
</dbReference>
<dbReference type="InterPro" id="IPR035992">
    <property type="entry name" value="Ricin_B-like_lectins"/>
</dbReference>
<protein>
    <submittedName>
        <fullName evidence="3">LamG-like jellyroll fold domain-containing protein</fullName>
    </submittedName>
</protein>
<dbReference type="Pfam" id="PF13385">
    <property type="entry name" value="Laminin_G_3"/>
    <property type="match status" value="1"/>
</dbReference>
<dbReference type="Pfam" id="PF14200">
    <property type="entry name" value="RicinB_lectin_2"/>
    <property type="match status" value="2"/>
</dbReference>
<dbReference type="Proteomes" id="UP001224325">
    <property type="component" value="Chromosome"/>
</dbReference>
<dbReference type="KEGG" id="mlil:QLS71_002935"/>
<dbReference type="RefSeq" id="WP_348636600.1">
    <property type="nucleotide sequence ID" value="NZ_CP155618.1"/>
</dbReference>
<keyword evidence="1" id="KW-0732">Signal</keyword>
<dbReference type="InterPro" id="IPR026444">
    <property type="entry name" value="Secre_tail"/>
</dbReference>
<organism evidence="3 4">
    <name type="scientific">Mariniflexile litorale</name>
    <dbReference type="NCBI Taxonomy" id="3045158"/>
    <lineage>
        <taxon>Bacteria</taxon>
        <taxon>Pseudomonadati</taxon>
        <taxon>Bacteroidota</taxon>
        <taxon>Flavobacteriia</taxon>
        <taxon>Flavobacteriales</taxon>
        <taxon>Flavobacteriaceae</taxon>
        <taxon>Mariniflexile</taxon>
    </lineage>
</organism>
<accession>A0AAU7EFW2</accession>
<dbReference type="InterPro" id="IPR000772">
    <property type="entry name" value="Ricin_B_lectin"/>
</dbReference>
<dbReference type="PROSITE" id="PS50853">
    <property type="entry name" value="FN3"/>
    <property type="match status" value="1"/>
</dbReference>
<dbReference type="InterPro" id="IPR003961">
    <property type="entry name" value="FN3_dom"/>
</dbReference>
<dbReference type="PROSITE" id="PS50231">
    <property type="entry name" value="RICIN_B_LECTIN"/>
    <property type="match status" value="1"/>
</dbReference>
<dbReference type="InterPro" id="IPR013320">
    <property type="entry name" value="ConA-like_dom_sf"/>
</dbReference>
<dbReference type="Gene3D" id="2.60.120.200">
    <property type="match status" value="1"/>
</dbReference>
<evidence type="ECO:0000259" key="2">
    <source>
        <dbReference type="PROSITE" id="PS50853"/>
    </source>
</evidence>
<reference evidence="3" key="1">
    <citation type="submission" date="2024-04" db="EMBL/GenBank/DDBJ databases">
        <title>Mariniflexile litorale, isolated from the shallow sediments of the Sea of Japan.</title>
        <authorList>
            <person name="Romanenko L."/>
            <person name="Isaeva M."/>
        </authorList>
    </citation>
    <scope>NUCLEOTIDE SEQUENCE [LARGE SCALE GENOMIC DNA]</scope>
    <source>
        <strain evidence="3">KMM 9835</strain>
    </source>
</reference>
<proteinExistence type="predicted"/>
<dbReference type="SUPFAM" id="SSF49265">
    <property type="entry name" value="Fibronectin type III"/>
    <property type="match status" value="1"/>
</dbReference>
<dbReference type="GO" id="GO:0005975">
    <property type="term" value="P:carbohydrate metabolic process"/>
    <property type="evidence" value="ECO:0007669"/>
    <property type="project" value="UniProtKB-ARBA"/>
</dbReference>
<gene>
    <name evidence="3" type="ORF">QLS71_002935</name>
</gene>